<dbReference type="Pfam" id="PF05725">
    <property type="entry name" value="FNIP"/>
    <property type="match status" value="3"/>
</dbReference>
<dbReference type="EMBL" id="ADBJ01000051">
    <property type="protein sequence ID" value="EFA75808.1"/>
    <property type="molecule type" value="Genomic_DNA"/>
</dbReference>
<sequence>MNNQTNKIVNLSHLILNKIISCLDDNIDIICFSLVCKRWYNDRDKYLIFNTDNINLYIPNNTDIYQNNKHFNLPSYHNIFMKSIQSKTDCSLLFSKKKQYRYDYHYDEVRELNSIPSNVSKIDYVAGDTEYIYRLLSESQSVTVLNGCCTLKYGLPKSIKSLKFNGDFNEPLVKGLLPNSLEVLEFSGPIKQEIPPGVLPDGLRTLILKHYEHEIRAGVLPNGLRKLILENYEYEIRPGVLPNSLRKLTLEPYNYEIPPGLLPNGLQRIYLIGYQYELQQGVLPSSIKNLFLASYDDPLNEHLNYSIDSTTLDENVEGRSCLPISWLLAISSLPNLQSLDIYYPKDSRHDTTIFNLNYLPPNLETLEISLHGKDRVLRGAIPTSLKIIRLGDCQFNIDEIFPETQQYHLEVLDYENSGILPIPSNVSIDILKVSGESSESTISLPSRVRSFKLNMEYLGLKEMITDFGGDDNTDQTCSLRKLRLPKFIDGLPIFKLPNTIESLDIGRNYLNDIVHLIPPTLNTLVFTNHFAIKLDIPETIKSITNIIYRFRNSNGTEYKNNVYVFVIPRDIRNKTAKILCVPTKDRSNRNKGSTRACSSRRSQTVPVVSSPDVAQTVLCSQTPLLVIEFLNASFQITI</sequence>
<evidence type="ECO:0000313" key="2">
    <source>
        <dbReference type="EMBL" id="EFA75808.1"/>
    </source>
</evidence>
<evidence type="ECO:0008006" key="4">
    <source>
        <dbReference type="Google" id="ProtNLM"/>
    </source>
</evidence>
<gene>
    <name evidence="2" type="ORF">PPL_10863</name>
</gene>
<evidence type="ECO:0000256" key="1">
    <source>
        <dbReference type="SAM" id="MobiDB-lite"/>
    </source>
</evidence>
<keyword evidence="3" id="KW-1185">Reference proteome</keyword>
<dbReference type="InterPro" id="IPR008615">
    <property type="entry name" value="FNIP"/>
</dbReference>
<dbReference type="InterPro" id="IPR051251">
    <property type="entry name" value="STK_FNIP-Repeat"/>
</dbReference>
<dbReference type="InterPro" id="IPR032675">
    <property type="entry name" value="LRR_dom_sf"/>
</dbReference>
<dbReference type="Proteomes" id="UP000001396">
    <property type="component" value="Unassembled WGS sequence"/>
</dbReference>
<dbReference type="Gene3D" id="1.20.1280.50">
    <property type="match status" value="1"/>
</dbReference>
<accession>D3BS71</accession>
<dbReference type="Gene3D" id="3.80.10.10">
    <property type="entry name" value="Ribonuclease Inhibitor"/>
    <property type="match status" value="1"/>
</dbReference>
<dbReference type="AlphaFoldDB" id="D3BS71"/>
<dbReference type="RefSeq" id="XP_020427942.1">
    <property type="nucleotide sequence ID" value="XM_020581626.1"/>
</dbReference>
<dbReference type="SUPFAM" id="SSF52058">
    <property type="entry name" value="L domain-like"/>
    <property type="match status" value="1"/>
</dbReference>
<organism evidence="2 3">
    <name type="scientific">Heterostelium pallidum (strain ATCC 26659 / Pp 5 / PN500)</name>
    <name type="common">Cellular slime mold</name>
    <name type="synonym">Polysphondylium pallidum</name>
    <dbReference type="NCBI Taxonomy" id="670386"/>
    <lineage>
        <taxon>Eukaryota</taxon>
        <taxon>Amoebozoa</taxon>
        <taxon>Evosea</taxon>
        <taxon>Eumycetozoa</taxon>
        <taxon>Dictyostelia</taxon>
        <taxon>Acytosteliales</taxon>
        <taxon>Acytosteliaceae</taxon>
        <taxon>Heterostelium</taxon>
    </lineage>
</organism>
<dbReference type="PANTHER" id="PTHR32134:SF92">
    <property type="entry name" value="FNIP REPEAT-CONTAINING PROTEIN"/>
    <property type="match status" value="1"/>
</dbReference>
<name>D3BS71_HETP5</name>
<feature type="compositionally biased region" description="Polar residues" evidence="1">
    <location>
        <begin position="590"/>
        <end position="603"/>
    </location>
</feature>
<feature type="region of interest" description="Disordered" evidence="1">
    <location>
        <begin position="584"/>
        <end position="603"/>
    </location>
</feature>
<dbReference type="InParanoid" id="D3BS71"/>
<proteinExistence type="predicted"/>
<dbReference type="FunCoup" id="D3BS71">
    <property type="interactions" value="38"/>
</dbReference>
<comment type="caution">
    <text evidence="2">The sequence shown here is derived from an EMBL/GenBank/DDBJ whole genome shotgun (WGS) entry which is preliminary data.</text>
</comment>
<dbReference type="PANTHER" id="PTHR32134">
    <property type="entry name" value="FNIP REPEAT-CONTAINING PROTEIN"/>
    <property type="match status" value="1"/>
</dbReference>
<reference evidence="2 3" key="1">
    <citation type="journal article" date="2011" name="Genome Res.">
        <title>Phylogeny-wide analysis of social amoeba genomes highlights ancient origins for complex intercellular communication.</title>
        <authorList>
            <person name="Heidel A.J."/>
            <person name="Lawal H.M."/>
            <person name="Felder M."/>
            <person name="Schilde C."/>
            <person name="Helps N.R."/>
            <person name="Tunggal B."/>
            <person name="Rivero F."/>
            <person name="John U."/>
            <person name="Schleicher M."/>
            <person name="Eichinger L."/>
            <person name="Platzer M."/>
            <person name="Noegel A.A."/>
            <person name="Schaap P."/>
            <person name="Gloeckner G."/>
        </authorList>
    </citation>
    <scope>NUCLEOTIDE SEQUENCE [LARGE SCALE GENOMIC DNA]</scope>
    <source>
        <strain evidence="3">ATCC 26659 / Pp 5 / PN500</strain>
    </source>
</reference>
<protein>
    <recommendedName>
        <fullName evidence="4">F-box domain-containing protein</fullName>
    </recommendedName>
</protein>
<evidence type="ECO:0000313" key="3">
    <source>
        <dbReference type="Proteomes" id="UP000001396"/>
    </source>
</evidence>
<dbReference type="GeneID" id="31366332"/>